<organism evidence="5 6">
    <name type="scientific">Halorubrum aquaticum</name>
    <dbReference type="NCBI Taxonomy" id="387340"/>
    <lineage>
        <taxon>Archaea</taxon>
        <taxon>Methanobacteriati</taxon>
        <taxon>Methanobacteriota</taxon>
        <taxon>Stenosarchaea group</taxon>
        <taxon>Halobacteria</taxon>
        <taxon>Halobacteriales</taxon>
        <taxon>Haloferacaceae</taxon>
        <taxon>Halorubrum</taxon>
    </lineage>
</organism>
<keyword evidence="2" id="KW-0521">NADP</keyword>
<dbReference type="InterPro" id="IPR020471">
    <property type="entry name" value="AKR"/>
</dbReference>
<accession>A0A1I3B0D6</accession>
<dbReference type="Proteomes" id="UP000323537">
    <property type="component" value="Unassembled WGS sequence"/>
</dbReference>
<reference evidence="5 6" key="1">
    <citation type="submission" date="2016-10" db="EMBL/GenBank/DDBJ databases">
        <authorList>
            <person name="Varghese N."/>
            <person name="Submissions S."/>
        </authorList>
    </citation>
    <scope>NUCLEOTIDE SEQUENCE [LARGE SCALE GENOMIC DNA]</scope>
    <source>
        <strain evidence="5 6">CGMCC 1.6377</strain>
    </source>
</reference>
<name>A0A1I3B0D6_9EURY</name>
<gene>
    <name evidence="5" type="ORF">SAMN04488066_10850</name>
</gene>
<dbReference type="Gene3D" id="3.20.20.100">
    <property type="entry name" value="NADP-dependent oxidoreductase domain"/>
    <property type="match status" value="1"/>
</dbReference>
<sequence length="266" mass="28741">MPPIDLDLGLGTSGLDDPAECTETVVTALEAGYRHVDTAQMYDNEAAVGEGIARADVDRDDVVVATKVHPSNLAPEDARETAHESLDRLGLVRVDLLYVHWPTRAYDAETTLPVFDELREEGVTDHVAVSNFTPDLLREARAILESPIAAHQVECHPRFQQPALRELAAEFDHHLVGYSPLGGGELLDDSTLAAVAERNGTSTAVVALAWALERDVVPIPKSTGDHVTENLEALELDLTEEDLAAIDGMAGGARTIDPDDAAWNRE</sequence>
<protein>
    <submittedName>
        <fullName evidence="5">2,5-diketo-D-gluconate reductase B</fullName>
    </submittedName>
</protein>
<evidence type="ECO:0000313" key="5">
    <source>
        <dbReference type="EMBL" id="SFH55121.1"/>
    </source>
</evidence>
<feature type="domain" description="NADP-dependent oxidoreductase" evidence="4">
    <location>
        <begin position="8"/>
        <end position="248"/>
    </location>
</feature>
<dbReference type="PROSITE" id="PS00798">
    <property type="entry name" value="ALDOKETO_REDUCTASE_1"/>
    <property type="match status" value="1"/>
</dbReference>
<dbReference type="GO" id="GO:0016616">
    <property type="term" value="F:oxidoreductase activity, acting on the CH-OH group of donors, NAD or NADP as acceptor"/>
    <property type="evidence" value="ECO:0007669"/>
    <property type="project" value="UniProtKB-ARBA"/>
</dbReference>
<evidence type="ECO:0000259" key="4">
    <source>
        <dbReference type="Pfam" id="PF00248"/>
    </source>
</evidence>
<dbReference type="PANTHER" id="PTHR43827">
    <property type="entry name" value="2,5-DIKETO-D-GLUCONIC ACID REDUCTASE"/>
    <property type="match status" value="1"/>
</dbReference>
<dbReference type="RefSeq" id="WP_149784375.1">
    <property type="nucleotide sequence ID" value="NZ_BAAADP010000001.1"/>
</dbReference>
<dbReference type="PIRSF" id="PIRSF000097">
    <property type="entry name" value="AKR"/>
    <property type="match status" value="1"/>
</dbReference>
<evidence type="ECO:0000256" key="3">
    <source>
        <dbReference type="ARBA" id="ARBA00023002"/>
    </source>
</evidence>
<dbReference type="PANTHER" id="PTHR43827:SF3">
    <property type="entry name" value="NADP-DEPENDENT OXIDOREDUCTASE DOMAIN-CONTAINING PROTEIN"/>
    <property type="match status" value="1"/>
</dbReference>
<dbReference type="AlphaFoldDB" id="A0A1I3B0D6"/>
<dbReference type="EMBL" id="FOPZ01000008">
    <property type="protein sequence ID" value="SFH55121.1"/>
    <property type="molecule type" value="Genomic_DNA"/>
</dbReference>
<dbReference type="InterPro" id="IPR018170">
    <property type="entry name" value="Aldo/ket_reductase_CS"/>
</dbReference>
<evidence type="ECO:0000256" key="2">
    <source>
        <dbReference type="ARBA" id="ARBA00022857"/>
    </source>
</evidence>
<dbReference type="Pfam" id="PF00248">
    <property type="entry name" value="Aldo_ket_red"/>
    <property type="match status" value="1"/>
</dbReference>
<keyword evidence="6" id="KW-1185">Reference proteome</keyword>
<dbReference type="PRINTS" id="PR00069">
    <property type="entry name" value="ALDKETRDTASE"/>
</dbReference>
<evidence type="ECO:0000256" key="1">
    <source>
        <dbReference type="ARBA" id="ARBA00007905"/>
    </source>
</evidence>
<dbReference type="SUPFAM" id="SSF51430">
    <property type="entry name" value="NAD(P)-linked oxidoreductase"/>
    <property type="match status" value="1"/>
</dbReference>
<dbReference type="InterPro" id="IPR036812">
    <property type="entry name" value="NAD(P)_OxRdtase_dom_sf"/>
</dbReference>
<evidence type="ECO:0000313" key="6">
    <source>
        <dbReference type="Proteomes" id="UP000323537"/>
    </source>
</evidence>
<dbReference type="OrthoDB" id="275427at2157"/>
<comment type="similarity">
    <text evidence="1">Belongs to the aldo/keto reductase family.</text>
</comment>
<dbReference type="InterPro" id="IPR023210">
    <property type="entry name" value="NADP_OxRdtase_dom"/>
</dbReference>
<proteinExistence type="inferred from homology"/>
<keyword evidence="3" id="KW-0560">Oxidoreductase</keyword>